<evidence type="ECO:0000256" key="2">
    <source>
        <dbReference type="ARBA" id="ARBA00022679"/>
    </source>
</evidence>
<dbReference type="InterPro" id="IPR000715">
    <property type="entry name" value="Glycosyl_transferase_4"/>
</dbReference>
<keyword evidence="6 8" id="KW-0460">Magnesium</keyword>
<dbReference type="GO" id="GO:0008360">
    <property type="term" value="P:regulation of cell shape"/>
    <property type="evidence" value="ECO:0007669"/>
    <property type="project" value="UniProtKB-KW"/>
</dbReference>
<feature type="transmembrane region" description="Helical" evidence="6">
    <location>
        <begin position="199"/>
        <end position="218"/>
    </location>
</feature>
<evidence type="ECO:0000256" key="1">
    <source>
        <dbReference type="ARBA" id="ARBA00004141"/>
    </source>
</evidence>
<dbReference type="GO" id="GO:0051301">
    <property type="term" value="P:cell division"/>
    <property type="evidence" value="ECO:0007669"/>
    <property type="project" value="UniProtKB-KW"/>
</dbReference>
<dbReference type="GO" id="GO:0046872">
    <property type="term" value="F:metal ion binding"/>
    <property type="evidence" value="ECO:0007669"/>
    <property type="project" value="UniProtKB-KW"/>
</dbReference>
<dbReference type="UniPathway" id="UPA00219"/>
<protein>
    <recommendedName>
        <fullName evidence="6 7">Phospho-N-acetylmuramoyl-pentapeptide-transferase</fullName>
        <ecNumber evidence="6 7">2.7.8.13</ecNumber>
    </recommendedName>
    <alternativeName>
        <fullName evidence="6">UDP-MurNAc-pentapeptide phosphotransferase</fullName>
    </alternativeName>
</protein>
<dbReference type="Pfam" id="PF00953">
    <property type="entry name" value="Glycos_transf_4"/>
    <property type="match status" value="1"/>
</dbReference>
<keyword evidence="6 8" id="KW-0479">Metal-binding</keyword>
<comment type="catalytic activity">
    <reaction evidence="6">
        <text>UDP-N-acetyl-alpha-D-muramoyl-L-alanyl-gamma-D-glutamyl-meso-2,6-diaminopimeloyl-D-alanyl-D-alanine + di-trans,octa-cis-undecaprenyl phosphate = di-trans,octa-cis-undecaprenyl diphospho-N-acetyl-alpha-D-muramoyl-L-alanyl-D-glutamyl-meso-2,6-diaminopimeloyl-D-alanyl-D-alanine + UMP</text>
        <dbReference type="Rhea" id="RHEA:28386"/>
        <dbReference type="ChEBI" id="CHEBI:57865"/>
        <dbReference type="ChEBI" id="CHEBI:60392"/>
        <dbReference type="ChEBI" id="CHEBI:61386"/>
        <dbReference type="ChEBI" id="CHEBI:61387"/>
        <dbReference type="EC" id="2.7.8.13"/>
    </reaction>
</comment>
<proteinExistence type="inferred from homology"/>
<keyword evidence="6" id="KW-0132">Cell division</keyword>
<keyword evidence="6" id="KW-0961">Cell wall biogenesis/degradation</keyword>
<reference evidence="9 10" key="1">
    <citation type="journal article" date="2016" name="Nat. Commun.">
        <title>Thousands of microbial genomes shed light on interconnected biogeochemical processes in an aquifer system.</title>
        <authorList>
            <person name="Anantharaman K."/>
            <person name="Brown C.T."/>
            <person name="Hug L.A."/>
            <person name="Sharon I."/>
            <person name="Castelle C.J."/>
            <person name="Probst A.J."/>
            <person name="Thomas B.C."/>
            <person name="Singh A."/>
            <person name="Wilkins M.J."/>
            <person name="Karaoz U."/>
            <person name="Brodie E.L."/>
            <person name="Williams K.H."/>
            <person name="Hubbard S.S."/>
            <person name="Banfield J.F."/>
        </authorList>
    </citation>
    <scope>NUCLEOTIDE SEQUENCE [LARGE SCALE GENOMIC DNA]</scope>
</reference>
<feature type="binding site" evidence="8">
    <location>
        <position position="252"/>
    </location>
    <ligand>
        <name>Mg(2+)</name>
        <dbReference type="ChEBI" id="CHEBI:18420"/>
    </ligand>
</feature>
<feature type="binding site" evidence="8">
    <location>
        <position position="192"/>
    </location>
    <ligand>
        <name>Mg(2+)</name>
        <dbReference type="ChEBI" id="CHEBI:18420"/>
    </ligand>
</feature>
<name>A0A1F5C5P1_9BACT</name>
<dbReference type="EMBL" id="MEYQ01000052">
    <property type="protein sequence ID" value="OGD38186.1"/>
    <property type="molecule type" value="Genomic_DNA"/>
</dbReference>
<keyword evidence="2 6" id="KW-0808">Transferase</keyword>
<keyword evidence="6" id="KW-1003">Cell membrane</keyword>
<comment type="similarity">
    <text evidence="6">Belongs to the glycosyltransferase 4 family. MraY subfamily.</text>
</comment>
<feature type="transmembrane region" description="Helical" evidence="6">
    <location>
        <begin position="139"/>
        <end position="155"/>
    </location>
</feature>
<keyword evidence="6" id="KW-0131">Cell cycle</keyword>
<dbReference type="PANTHER" id="PTHR22926">
    <property type="entry name" value="PHOSPHO-N-ACETYLMURAMOYL-PENTAPEPTIDE-TRANSFERASE"/>
    <property type="match status" value="1"/>
</dbReference>
<evidence type="ECO:0000256" key="8">
    <source>
        <dbReference type="PIRSR" id="PIRSR600715-1"/>
    </source>
</evidence>
<comment type="pathway">
    <text evidence="6">Cell wall biogenesis; peptidoglycan biosynthesis.</text>
</comment>
<keyword evidence="3 6" id="KW-0812">Transmembrane</keyword>
<keyword evidence="5 6" id="KW-0472">Membrane</keyword>
<comment type="function">
    <text evidence="6">Catalyzes the initial step of the lipid cycle reactions in the biosynthesis of the cell wall peptidoglycan: transfers peptidoglycan precursor phospho-MurNAc-pentapeptide from UDP-MurNAc-pentapeptide onto the lipid carrier undecaprenyl phosphate, yielding undecaprenyl-pyrophosphoryl-MurNAc-pentapeptide, known as lipid I.</text>
</comment>
<keyword evidence="6" id="KW-0573">Peptidoglycan synthesis</keyword>
<feature type="transmembrane region" description="Helical" evidence="6">
    <location>
        <begin position="6"/>
        <end position="32"/>
    </location>
</feature>
<evidence type="ECO:0000313" key="9">
    <source>
        <dbReference type="EMBL" id="OGD38186.1"/>
    </source>
</evidence>
<keyword evidence="4 6" id="KW-1133">Transmembrane helix</keyword>
<dbReference type="AlphaFoldDB" id="A0A1F5C5P1"/>
<dbReference type="GO" id="GO:0008963">
    <property type="term" value="F:phospho-N-acetylmuramoyl-pentapeptide-transferase activity"/>
    <property type="evidence" value="ECO:0007669"/>
    <property type="project" value="UniProtKB-UniRule"/>
</dbReference>
<feature type="transmembrane region" description="Helical" evidence="6">
    <location>
        <begin position="323"/>
        <end position="344"/>
    </location>
</feature>
<dbReference type="GO" id="GO:0005886">
    <property type="term" value="C:plasma membrane"/>
    <property type="evidence" value="ECO:0007669"/>
    <property type="project" value="UniProtKB-SubCell"/>
</dbReference>
<dbReference type="EC" id="2.7.8.13" evidence="6 7"/>
<feature type="transmembrane region" description="Helical" evidence="6">
    <location>
        <begin position="102"/>
        <end position="127"/>
    </location>
</feature>
<evidence type="ECO:0000313" key="10">
    <source>
        <dbReference type="Proteomes" id="UP000177947"/>
    </source>
</evidence>
<comment type="caution">
    <text evidence="9">The sequence shown here is derived from an EMBL/GenBank/DDBJ whole genome shotgun (WGS) entry which is preliminary data.</text>
</comment>
<evidence type="ECO:0000256" key="3">
    <source>
        <dbReference type="ARBA" id="ARBA00022692"/>
    </source>
</evidence>
<comment type="cofactor">
    <cofactor evidence="6 8">
        <name>Mg(2+)</name>
        <dbReference type="ChEBI" id="CHEBI:18420"/>
    </cofactor>
</comment>
<feature type="transmembrane region" description="Helical" evidence="6">
    <location>
        <begin position="66"/>
        <end position="90"/>
    </location>
</feature>
<keyword evidence="6" id="KW-0133">Cell shape</keyword>
<sequence length="348" mass="38469">MTDILTISKIIGVGALSFFIAILITPIVYKLLIKYRLGKQIREDANAPIFMQMHRKKAGTPTMGGIIVWGAVLILIILIYVFSIVFNGFWGNLNFLSRSQTWLPLGILIISALIGMADDLMGIFKIGSRGGGLHMRHRLILYTLVAAIGAWWFYYKLNWDSLHIPFIGDFSIGLWYIPFFIFIIVATAFSTNETDGLDGLVGGVLLFAFSAFAIISFTEGKSDLAVFNAAIVGALLAFLWFNINPAKFFMGDTGAMSLGITLGVMAMLTNTALFLPLIGFVLAIESATVIIQIASKKILKRKIFLSTPIHHHFEAIGWPEANIVMRFWIISGIATALGLILFFVDRSF</sequence>
<dbReference type="Proteomes" id="UP000177947">
    <property type="component" value="Unassembled WGS sequence"/>
</dbReference>
<comment type="subcellular location">
    <subcellularLocation>
        <location evidence="6">Cell membrane</location>
        <topology evidence="6">Multi-pass membrane protein</topology>
    </subcellularLocation>
    <subcellularLocation>
        <location evidence="1">Membrane</location>
        <topology evidence="1">Multi-pass membrane protein</topology>
    </subcellularLocation>
</comment>
<dbReference type="HAMAP" id="MF_00038">
    <property type="entry name" value="MraY"/>
    <property type="match status" value="1"/>
</dbReference>
<gene>
    <name evidence="6" type="primary">mraY</name>
    <name evidence="9" type="ORF">A2907_02050</name>
</gene>
<feature type="transmembrane region" description="Helical" evidence="6">
    <location>
        <begin position="175"/>
        <end position="192"/>
    </location>
</feature>
<dbReference type="NCBIfam" id="TIGR00445">
    <property type="entry name" value="mraY"/>
    <property type="match status" value="1"/>
</dbReference>
<evidence type="ECO:0000256" key="6">
    <source>
        <dbReference type="HAMAP-Rule" id="MF_00038"/>
    </source>
</evidence>
<evidence type="ECO:0000256" key="5">
    <source>
        <dbReference type="ARBA" id="ARBA00023136"/>
    </source>
</evidence>
<evidence type="ECO:0000256" key="4">
    <source>
        <dbReference type="ARBA" id="ARBA00022989"/>
    </source>
</evidence>
<organism evidence="9 10">
    <name type="scientific">Candidatus Azambacteria bacterium RIFCSPLOWO2_01_FULL_37_9</name>
    <dbReference type="NCBI Taxonomy" id="1797297"/>
    <lineage>
        <taxon>Bacteria</taxon>
        <taxon>Candidatus Azamiibacteriota</taxon>
    </lineage>
</organism>
<dbReference type="GO" id="GO:0051992">
    <property type="term" value="F:UDP-N-acetylmuramoyl-L-alanyl-D-glutamyl-meso-2,6-diaminopimelyl-D-alanyl-D-alanine:undecaprenyl-phosphate transferase activity"/>
    <property type="evidence" value="ECO:0007669"/>
    <property type="project" value="RHEA"/>
</dbReference>
<feature type="transmembrane region" description="Helical" evidence="6">
    <location>
        <begin position="224"/>
        <end position="241"/>
    </location>
</feature>
<dbReference type="CDD" id="cd06852">
    <property type="entry name" value="GT_MraY"/>
    <property type="match status" value="1"/>
</dbReference>
<accession>A0A1F5C5P1</accession>
<dbReference type="InterPro" id="IPR003524">
    <property type="entry name" value="PNAcMuramoyl-5peptid_Trfase"/>
</dbReference>
<dbReference type="GO" id="GO:0009252">
    <property type="term" value="P:peptidoglycan biosynthetic process"/>
    <property type="evidence" value="ECO:0007669"/>
    <property type="project" value="UniProtKB-UniRule"/>
</dbReference>
<dbReference type="GO" id="GO:0071555">
    <property type="term" value="P:cell wall organization"/>
    <property type="evidence" value="ECO:0007669"/>
    <property type="project" value="UniProtKB-KW"/>
</dbReference>
<feature type="transmembrane region" description="Helical" evidence="6">
    <location>
        <begin position="248"/>
        <end position="268"/>
    </location>
</feature>
<dbReference type="PANTHER" id="PTHR22926:SF5">
    <property type="entry name" value="PHOSPHO-N-ACETYLMURAMOYL-PENTAPEPTIDE-TRANSFERASE HOMOLOG"/>
    <property type="match status" value="1"/>
</dbReference>
<evidence type="ECO:0000256" key="7">
    <source>
        <dbReference type="NCBIfam" id="TIGR00445"/>
    </source>
</evidence>